<dbReference type="RefSeq" id="WP_249285210.1">
    <property type="nucleotide sequence ID" value="NZ_JACRSO010000003.1"/>
</dbReference>
<dbReference type="InterPro" id="IPR041704">
    <property type="entry name" value="CFLE_GH18"/>
</dbReference>
<evidence type="ECO:0000259" key="4">
    <source>
        <dbReference type="PROSITE" id="PS51910"/>
    </source>
</evidence>
<dbReference type="SMART" id="SM00636">
    <property type="entry name" value="Glyco_18"/>
    <property type="match status" value="1"/>
</dbReference>
<dbReference type="PANTHER" id="PTHR46066">
    <property type="entry name" value="CHITINASE DOMAIN-CONTAINING PROTEIN 1 FAMILY MEMBER"/>
    <property type="match status" value="1"/>
</dbReference>
<feature type="domain" description="LysM" evidence="3">
    <location>
        <begin position="51"/>
        <end position="96"/>
    </location>
</feature>
<evidence type="ECO:0000256" key="1">
    <source>
        <dbReference type="ARBA" id="ARBA00022801"/>
    </source>
</evidence>
<dbReference type="CDD" id="cd02874">
    <property type="entry name" value="GH18_CFLE_spore_hydrolase"/>
    <property type="match status" value="1"/>
</dbReference>
<feature type="domain" description="GH18" evidence="4">
    <location>
        <begin position="106"/>
        <end position="425"/>
    </location>
</feature>
<keyword evidence="1" id="KW-0378">Hydrolase</keyword>
<dbReference type="InterPro" id="IPR018392">
    <property type="entry name" value="LysM"/>
</dbReference>
<evidence type="ECO:0000256" key="2">
    <source>
        <dbReference type="ARBA" id="ARBA00023295"/>
    </source>
</evidence>
<feature type="domain" description="LysM" evidence="3">
    <location>
        <begin position="2"/>
        <end position="46"/>
    </location>
</feature>
<dbReference type="Gene3D" id="3.10.50.10">
    <property type="match status" value="1"/>
</dbReference>
<dbReference type="InterPro" id="IPR011583">
    <property type="entry name" value="Chitinase_II/V-like_cat"/>
</dbReference>
<dbReference type="Proteomes" id="UP000654279">
    <property type="component" value="Unassembled WGS sequence"/>
</dbReference>
<dbReference type="GO" id="GO:0008061">
    <property type="term" value="F:chitin binding"/>
    <property type="evidence" value="ECO:0007669"/>
    <property type="project" value="InterPro"/>
</dbReference>
<keyword evidence="2" id="KW-0326">Glycosidase</keyword>
<dbReference type="CDD" id="cd00118">
    <property type="entry name" value="LysM"/>
    <property type="match status" value="2"/>
</dbReference>
<evidence type="ECO:0000313" key="6">
    <source>
        <dbReference type="Proteomes" id="UP000654279"/>
    </source>
</evidence>
<evidence type="ECO:0000313" key="5">
    <source>
        <dbReference type="EMBL" id="MBC8529355.1"/>
    </source>
</evidence>
<dbReference type="SUPFAM" id="SSF51445">
    <property type="entry name" value="(Trans)glycosidases"/>
    <property type="match status" value="1"/>
</dbReference>
<dbReference type="AlphaFoldDB" id="A0A926HN71"/>
<accession>A0A926HN71</accession>
<sequence length="425" mass="47665">MVIHTVQPGESVQSIAQQYGVSSYRLTVENGLEFPVRLAVGQALVIQYPKVVHKVVAGDTLWRIASDYGISVNQLYRNNIELGGWDRIFPGQELVIEYADAPQGEMAVNGYAYPFIEPATLHQALPYLTYLTPFSYSAQADGELDDIEDERLIALAKQWGVVPILHVSNLDEDERFSTDLASQLLNDPVAVRRLIEEILETLVEEGYGGVDVDFESVAAADRQKYVDFIQALADRLNPRGYTVTVALAPKLSDDQEGLLYEGIDYQGLGQAANNVLLMTYEWGYTYSEPMAVAPLNSVRQVVEYALTRIPAEKIFLGVPNYAYDWTLPYVAGQSRARALGNQQAVALAQHKGAEIMFDPIAQTPYFNYYDEGTQHEVWFEDARSIRAKLALIPEYGLQGASYWNLMRPFVQNWVLLNALYNIRQG</sequence>
<dbReference type="SMART" id="SM00257">
    <property type="entry name" value="LysM"/>
    <property type="match status" value="2"/>
</dbReference>
<organism evidence="5 6">
    <name type="scientific">Luoshenia tenuis</name>
    <dbReference type="NCBI Taxonomy" id="2763654"/>
    <lineage>
        <taxon>Bacteria</taxon>
        <taxon>Bacillati</taxon>
        <taxon>Bacillota</taxon>
        <taxon>Clostridia</taxon>
        <taxon>Christensenellales</taxon>
        <taxon>Christensenellaceae</taxon>
        <taxon>Luoshenia</taxon>
    </lineage>
</organism>
<dbReference type="Pfam" id="PF00704">
    <property type="entry name" value="Glyco_hydro_18"/>
    <property type="match status" value="1"/>
</dbReference>
<dbReference type="Pfam" id="PF01476">
    <property type="entry name" value="LysM"/>
    <property type="match status" value="2"/>
</dbReference>
<dbReference type="Gene3D" id="3.20.20.80">
    <property type="entry name" value="Glycosidases"/>
    <property type="match status" value="1"/>
</dbReference>
<dbReference type="PANTHER" id="PTHR46066:SF2">
    <property type="entry name" value="CHITINASE DOMAIN-CONTAINING PROTEIN 1"/>
    <property type="match status" value="1"/>
</dbReference>
<dbReference type="GO" id="GO:0016798">
    <property type="term" value="F:hydrolase activity, acting on glycosyl bonds"/>
    <property type="evidence" value="ECO:0007669"/>
    <property type="project" value="UniProtKB-KW"/>
</dbReference>
<dbReference type="PROSITE" id="PS51910">
    <property type="entry name" value="GH18_2"/>
    <property type="match status" value="1"/>
</dbReference>
<dbReference type="EMBL" id="JACRSO010000003">
    <property type="protein sequence ID" value="MBC8529355.1"/>
    <property type="molecule type" value="Genomic_DNA"/>
</dbReference>
<dbReference type="GO" id="GO:0070492">
    <property type="term" value="F:oligosaccharide binding"/>
    <property type="evidence" value="ECO:0007669"/>
    <property type="project" value="TreeGrafter"/>
</dbReference>
<dbReference type="GO" id="GO:0005975">
    <property type="term" value="P:carbohydrate metabolic process"/>
    <property type="evidence" value="ECO:0007669"/>
    <property type="project" value="InterPro"/>
</dbReference>
<name>A0A926HN71_9FIRM</name>
<dbReference type="Gene3D" id="3.10.350.10">
    <property type="entry name" value="LysM domain"/>
    <property type="match status" value="2"/>
</dbReference>
<dbReference type="PROSITE" id="PS51782">
    <property type="entry name" value="LYSM"/>
    <property type="match status" value="2"/>
</dbReference>
<dbReference type="InterPro" id="IPR029070">
    <property type="entry name" value="Chitinase_insertion_sf"/>
</dbReference>
<dbReference type="InterPro" id="IPR036779">
    <property type="entry name" value="LysM_dom_sf"/>
</dbReference>
<dbReference type="InterPro" id="IPR017853">
    <property type="entry name" value="GH"/>
</dbReference>
<dbReference type="SUPFAM" id="SSF54106">
    <property type="entry name" value="LysM domain"/>
    <property type="match status" value="2"/>
</dbReference>
<dbReference type="GO" id="GO:0012505">
    <property type="term" value="C:endomembrane system"/>
    <property type="evidence" value="ECO:0007669"/>
    <property type="project" value="TreeGrafter"/>
</dbReference>
<keyword evidence="6" id="KW-1185">Reference proteome</keyword>
<proteinExistence type="predicted"/>
<reference evidence="5" key="1">
    <citation type="submission" date="2020-08" db="EMBL/GenBank/DDBJ databases">
        <title>Genome public.</title>
        <authorList>
            <person name="Liu C."/>
            <person name="Sun Q."/>
        </authorList>
    </citation>
    <scope>NUCLEOTIDE SEQUENCE</scope>
    <source>
        <strain evidence="5">NSJ-44</strain>
    </source>
</reference>
<evidence type="ECO:0000259" key="3">
    <source>
        <dbReference type="PROSITE" id="PS51782"/>
    </source>
</evidence>
<protein>
    <submittedName>
        <fullName evidence="5">LysM peptidoglycan-binding domain-containing protein</fullName>
    </submittedName>
</protein>
<gene>
    <name evidence="5" type="ORF">H8699_07935</name>
</gene>
<comment type="caution">
    <text evidence="5">The sequence shown here is derived from an EMBL/GenBank/DDBJ whole genome shotgun (WGS) entry which is preliminary data.</text>
</comment>
<dbReference type="InterPro" id="IPR001223">
    <property type="entry name" value="Glyco_hydro18_cat"/>
</dbReference>